<comment type="caution">
    <text evidence="1">The sequence shown here is derived from an EMBL/GenBank/DDBJ whole genome shotgun (WGS) entry which is preliminary data.</text>
</comment>
<organism evidence="1 2">
    <name type="scientific">Apiospora kogelbergensis</name>
    <dbReference type="NCBI Taxonomy" id="1337665"/>
    <lineage>
        <taxon>Eukaryota</taxon>
        <taxon>Fungi</taxon>
        <taxon>Dikarya</taxon>
        <taxon>Ascomycota</taxon>
        <taxon>Pezizomycotina</taxon>
        <taxon>Sordariomycetes</taxon>
        <taxon>Xylariomycetidae</taxon>
        <taxon>Amphisphaeriales</taxon>
        <taxon>Apiosporaceae</taxon>
        <taxon>Apiospora</taxon>
    </lineage>
</organism>
<dbReference type="PANTHER" id="PTHR38886">
    <property type="entry name" value="SESA DOMAIN-CONTAINING PROTEIN"/>
    <property type="match status" value="1"/>
</dbReference>
<evidence type="ECO:0000313" key="1">
    <source>
        <dbReference type="EMBL" id="KAK8096625.1"/>
    </source>
</evidence>
<keyword evidence="2" id="KW-1185">Reference proteome</keyword>
<reference evidence="1 2" key="1">
    <citation type="submission" date="2023-01" db="EMBL/GenBank/DDBJ databases">
        <title>Analysis of 21 Apiospora genomes using comparative genomics revels a genus with tremendous synthesis potential of carbohydrate active enzymes and secondary metabolites.</title>
        <authorList>
            <person name="Sorensen T."/>
        </authorList>
    </citation>
    <scope>NUCLEOTIDE SEQUENCE [LARGE SCALE GENOMIC DNA]</scope>
    <source>
        <strain evidence="1 2">CBS 117206</strain>
    </source>
</reference>
<accession>A0AAW0Q7A8</accession>
<dbReference type="Proteomes" id="UP001392437">
    <property type="component" value="Unassembled WGS sequence"/>
</dbReference>
<gene>
    <name evidence="1" type="ORF">PG999_012569</name>
</gene>
<dbReference type="AlphaFoldDB" id="A0AAW0Q7A8"/>
<evidence type="ECO:0000313" key="2">
    <source>
        <dbReference type="Proteomes" id="UP001392437"/>
    </source>
</evidence>
<proteinExistence type="predicted"/>
<sequence>MEVALTFGSVGDIIAICQLAMQLRQALGVASCSTKEYQDTRKGLDSFTQVLMQVVAECQQHPSDPSLASLNAQTRLIVNECATLIQDALDRWCPKYHQSLQSGGSGNTVKDAFRKIEWSFRERQSLQELQEKLHNNTERLELLALITSRHASRAENASVLARIDEVKTMVSKNQADHELLREDLHIQALGNQARHSSLNRQLETQATGIMSIMAIVVAVFHELGQAKNLVTTALLSLQMLMFAPLLRGLDPTKGLPVFLEDALGEVLEIPLQWLDDWDSYGSESGKGMNWSNPGVSPSKTIALEKTSTGVYHFFIICGAG</sequence>
<protein>
    <recommendedName>
        <fullName evidence="3">Fungal N-terminal domain-containing protein</fullName>
    </recommendedName>
</protein>
<evidence type="ECO:0008006" key="3">
    <source>
        <dbReference type="Google" id="ProtNLM"/>
    </source>
</evidence>
<dbReference type="EMBL" id="JAQQWP010000010">
    <property type="protein sequence ID" value="KAK8096625.1"/>
    <property type="molecule type" value="Genomic_DNA"/>
</dbReference>
<dbReference type="PANTHER" id="PTHR38886:SF1">
    <property type="entry name" value="NACHT-NTPASE AND P-LOOP NTPASES N-TERMINAL DOMAIN-CONTAINING PROTEIN"/>
    <property type="match status" value="1"/>
</dbReference>
<name>A0AAW0Q7A8_9PEZI</name>